<protein>
    <submittedName>
        <fullName evidence="2">Uncharacterized protein</fullName>
    </submittedName>
</protein>
<reference evidence="2" key="1">
    <citation type="submission" date="2016-11" db="UniProtKB">
        <authorList>
            <consortium name="WormBaseParasite"/>
        </authorList>
    </citation>
    <scope>IDENTIFICATION</scope>
</reference>
<dbReference type="InterPro" id="IPR036812">
    <property type="entry name" value="NAD(P)_OxRdtase_dom_sf"/>
</dbReference>
<keyword evidence="1" id="KW-1185">Reference proteome</keyword>
<name>A0A1I8B0P0_MELHA</name>
<evidence type="ECO:0000313" key="1">
    <source>
        <dbReference type="Proteomes" id="UP000095281"/>
    </source>
</evidence>
<dbReference type="AlphaFoldDB" id="A0A1I8B0P0"/>
<dbReference type="Proteomes" id="UP000095281">
    <property type="component" value="Unplaced"/>
</dbReference>
<organism evidence="1 2">
    <name type="scientific">Meloidogyne hapla</name>
    <name type="common">Root-knot nematode worm</name>
    <dbReference type="NCBI Taxonomy" id="6305"/>
    <lineage>
        <taxon>Eukaryota</taxon>
        <taxon>Metazoa</taxon>
        <taxon>Ecdysozoa</taxon>
        <taxon>Nematoda</taxon>
        <taxon>Chromadorea</taxon>
        <taxon>Rhabditida</taxon>
        <taxon>Tylenchina</taxon>
        <taxon>Tylenchomorpha</taxon>
        <taxon>Tylenchoidea</taxon>
        <taxon>Meloidogynidae</taxon>
        <taxon>Meloidogyninae</taxon>
        <taxon>Meloidogyne</taxon>
    </lineage>
</organism>
<dbReference type="SUPFAM" id="SSF51430">
    <property type="entry name" value="NAD(P)-linked oxidoreductase"/>
    <property type="match status" value="1"/>
</dbReference>
<dbReference type="WBParaSite" id="MhA1_Contig1214.frz3.gene10">
    <property type="protein sequence ID" value="MhA1_Contig1214.frz3.gene10"/>
    <property type="gene ID" value="MhA1_Contig1214.frz3.gene10"/>
</dbReference>
<proteinExistence type="predicted"/>
<accession>A0A1I8B0P0</accession>
<evidence type="ECO:0000313" key="2">
    <source>
        <dbReference type="WBParaSite" id="MhA1_Contig1214.frz3.gene10"/>
    </source>
</evidence>
<sequence length="135" mass="15872">MSNSPLNLNKIPKQILSINLPNKQKYNTLKPFFIAAFKSGCIHFNIKYNNNGNNQNLKEFIKLINEWSNVEFLNENQVLHRWLIQHGMIILRNCGTINHINIPRQIAISDIEISEDDMNILNDLYKRKAQEQIKR</sequence>
<dbReference type="Gene3D" id="3.20.20.100">
    <property type="entry name" value="NADP-dependent oxidoreductase domain"/>
    <property type="match status" value="1"/>
</dbReference>